<keyword evidence="2" id="KW-1185">Reference proteome</keyword>
<gene>
    <name evidence="1" type="ORF">JCM19240_5026</name>
</gene>
<protein>
    <submittedName>
        <fullName evidence="1">Uncharacterized protein</fullName>
    </submittedName>
</protein>
<comment type="caution">
    <text evidence="1">The sequence shown here is derived from an EMBL/GenBank/DDBJ whole genome shotgun (WGS) entry which is preliminary data.</text>
</comment>
<evidence type="ECO:0000313" key="2">
    <source>
        <dbReference type="Proteomes" id="UP000029224"/>
    </source>
</evidence>
<accession>A0A090SV16</accession>
<proteinExistence type="predicted"/>
<reference evidence="1 2" key="2">
    <citation type="submission" date="2014-09" db="EMBL/GenBank/DDBJ databases">
        <authorList>
            <consortium name="NBRP consortium"/>
            <person name="Sawabe T."/>
            <person name="Meirelles P."/>
            <person name="Nakanishi M."/>
            <person name="Sayaka M."/>
            <person name="Hattori M."/>
            <person name="Ohkuma M."/>
        </authorList>
    </citation>
    <scope>NUCLEOTIDE SEQUENCE [LARGE SCALE GENOMIC DNA]</scope>
    <source>
        <strain evidence="1 2">JCM 19240</strain>
    </source>
</reference>
<dbReference type="EMBL" id="BBMT01000001">
    <property type="protein sequence ID" value="GAL31595.1"/>
    <property type="molecule type" value="Genomic_DNA"/>
</dbReference>
<name>A0A090SV16_9VIBR</name>
<sequence>MIKLCYGCEPDKANFGSRNAFKTKGHTSLANATQCSPQTVPEQNP</sequence>
<evidence type="ECO:0000313" key="1">
    <source>
        <dbReference type="EMBL" id="GAL31595.1"/>
    </source>
</evidence>
<dbReference type="Proteomes" id="UP000029224">
    <property type="component" value="Unassembled WGS sequence"/>
</dbReference>
<dbReference type="AlphaFoldDB" id="A0A090SV16"/>
<organism evidence="1 2">
    <name type="scientific">Vibrio maritimus</name>
    <dbReference type="NCBI Taxonomy" id="990268"/>
    <lineage>
        <taxon>Bacteria</taxon>
        <taxon>Pseudomonadati</taxon>
        <taxon>Pseudomonadota</taxon>
        <taxon>Gammaproteobacteria</taxon>
        <taxon>Vibrionales</taxon>
        <taxon>Vibrionaceae</taxon>
        <taxon>Vibrio</taxon>
    </lineage>
</organism>
<reference evidence="1 2" key="1">
    <citation type="submission" date="2014-09" db="EMBL/GenBank/DDBJ databases">
        <title>Vibrio maritimus JCM 19240. (C210) whole genome shotgun sequence.</title>
        <authorList>
            <person name="Sawabe T."/>
            <person name="Meirelles P."/>
            <person name="Nakanishi M."/>
            <person name="Sayaka M."/>
            <person name="Hattori M."/>
            <person name="Ohkuma M."/>
        </authorList>
    </citation>
    <scope>NUCLEOTIDE SEQUENCE [LARGE SCALE GENOMIC DNA]</scope>
    <source>
        <strain evidence="1 2">JCM 19240</strain>
    </source>
</reference>